<evidence type="ECO:0000256" key="5">
    <source>
        <dbReference type="ARBA" id="ARBA00041564"/>
    </source>
</evidence>
<dbReference type="PANTHER" id="PTHR42839">
    <property type="entry name" value="ISOCHORISMATE SYNTHASE ENTC"/>
    <property type="match status" value="1"/>
</dbReference>
<gene>
    <name evidence="7" type="ORF">AB3K24_05370</name>
</gene>
<evidence type="ECO:0000313" key="7">
    <source>
        <dbReference type="EMBL" id="MEX0380778.1"/>
    </source>
</evidence>
<accession>A0ABV3S2U5</accession>
<dbReference type="Proteomes" id="UP001556617">
    <property type="component" value="Unassembled WGS sequence"/>
</dbReference>
<evidence type="ECO:0000259" key="6">
    <source>
        <dbReference type="Pfam" id="PF00425"/>
    </source>
</evidence>
<feature type="domain" description="Chorismate-utilising enzyme C-terminal" evidence="6">
    <location>
        <begin position="132"/>
        <end position="382"/>
    </location>
</feature>
<evidence type="ECO:0000313" key="8">
    <source>
        <dbReference type="Proteomes" id="UP001556617"/>
    </source>
</evidence>
<dbReference type="SUPFAM" id="SSF56322">
    <property type="entry name" value="ADC synthase"/>
    <property type="match status" value="1"/>
</dbReference>
<dbReference type="EMBL" id="JBFPER010000001">
    <property type="protein sequence ID" value="MEX0380778.1"/>
    <property type="molecule type" value="Genomic_DNA"/>
</dbReference>
<sequence length="397" mass="44942">MRYHSSRTLRDSDRQQLYRALDVFNIAAYFATADGKKELFGFGAQQETDVPEKLAGDIIFGGYAFDDQVIENSKLMNGIWFVPTIFVEIKQDKIYFESHSVSAFDNWIMQFKQATTKNMISRDLIGEIDWPTRTQKLIDVLATDEKLKKVVFGRQQQYALSEAVLISNLVQALTSQKNTYHVILKYQTELFISATPERLVKVSAGKLRTAAVAGTIRRGDTLIEDRLLGEMLLNSHKNQQEHQYVVNSIDQKLQGLTTNLQLPVHPILLQNKQVQHLYTPIVGDLIATYTVLDVVRKLHPTPALGGVPQEQALQYIKTHEKSPRGLFAAPIGYYTAHNSGEFVVGIRSMYVNQATHMATLFAGAGIVQDSNVAQEFKETDLKFEPMRQLLKRYANDN</sequence>
<proteinExistence type="inferred from homology"/>
<evidence type="ECO:0000256" key="3">
    <source>
        <dbReference type="ARBA" id="ARBA00012824"/>
    </source>
</evidence>
<dbReference type="PANTHER" id="PTHR42839:SF1">
    <property type="entry name" value="ISOCHORISMATE SYNTHASE MENF"/>
    <property type="match status" value="1"/>
</dbReference>
<reference evidence="7 8" key="1">
    <citation type="submission" date="2024-07" db="EMBL/GenBank/DDBJ databases">
        <authorList>
            <person name="Yun M."/>
        </authorList>
    </citation>
    <scope>NUCLEOTIDE SEQUENCE [LARGE SCALE GENOMIC DNA]</scope>
    <source>
        <strain evidence="7 8">MS01</strain>
    </source>
</reference>
<dbReference type="EC" id="5.4.4.2" evidence="3"/>
<organism evidence="7 8">
    <name type="scientific">Leuconostoc aquikimchii</name>
    <dbReference type="NCBI Taxonomy" id="3236804"/>
    <lineage>
        <taxon>Bacteria</taxon>
        <taxon>Bacillati</taxon>
        <taxon>Bacillota</taxon>
        <taxon>Bacilli</taxon>
        <taxon>Lactobacillales</taxon>
        <taxon>Lactobacillaceae</taxon>
        <taxon>Leuconostoc</taxon>
    </lineage>
</organism>
<keyword evidence="4" id="KW-0413">Isomerase</keyword>
<protein>
    <recommendedName>
        <fullName evidence="3">isochorismate synthase</fullName>
        <ecNumber evidence="3">5.4.4.2</ecNumber>
    </recommendedName>
    <alternativeName>
        <fullName evidence="5">Isochorismate mutase</fullName>
    </alternativeName>
</protein>
<dbReference type="InterPro" id="IPR004561">
    <property type="entry name" value="IsoChor_synthase"/>
</dbReference>
<dbReference type="Pfam" id="PF00425">
    <property type="entry name" value="Chorismate_bind"/>
    <property type="match status" value="1"/>
</dbReference>
<comment type="similarity">
    <text evidence="2">Belongs to the isochorismate synthase family.</text>
</comment>
<dbReference type="InterPro" id="IPR005801">
    <property type="entry name" value="ADC_synthase"/>
</dbReference>
<name>A0ABV3S2U5_9LACO</name>
<dbReference type="InterPro" id="IPR015890">
    <property type="entry name" value="Chorismate_C"/>
</dbReference>
<dbReference type="RefSeq" id="WP_367974166.1">
    <property type="nucleotide sequence ID" value="NZ_JBFPEQ010000001.1"/>
</dbReference>
<evidence type="ECO:0000256" key="1">
    <source>
        <dbReference type="ARBA" id="ARBA00000799"/>
    </source>
</evidence>
<evidence type="ECO:0000256" key="2">
    <source>
        <dbReference type="ARBA" id="ARBA00005297"/>
    </source>
</evidence>
<dbReference type="Gene3D" id="3.60.120.10">
    <property type="entry name" value="Anthranilate synthase"/>
    <property type="match status" value="1"/>
</dbReference>
<comment type="catalytic activity">
    <reaction evidence="1">
        <text>chorismate = isochorismate</text>
        <dbReference type="Rhea" id="RHEA:18985"/>
        <dbReference type="ChEBI" id="CHEBI:29748"/>
        <dbReference type="ChEBI" id="CHEBI:29780"/>
        <dbReference type="EC" id="5.4.4.2"/>
    </reaction>
</comment>
<dbReference type="NCBIfam" id="TIGR00543">
    <property type="entry name" value="isochor_syn"/>
    <property type="match status" value="1"/>
</dbReference>
<comment type="caution">
    <text evidence="7">The sequence shown here is derived from an EMBL/GenBank/DDBJ whole genome shotgun (WGS) entry which is preliminary data.</text>
</comment>
<evidence type="ECO:0000256" key="4">
    <source>
        <dbReference type="ARBA" id="ARBA00023235"/>
    </source>
</evidence>
<keyword evidence="8" id="KW-1185">Reference proteome</keyword>